<dbReference type="OrthoDB" id="1922221at2759"/>
<dbReference type="GO" id="GO:0006887">
    <property type="term" value="P:exocytosis"/>
    <property type="evidence" value="ECO:0007669"/>
    <property type="project" value="UniProtKB-KW"/>
</dbReference>
<feature type="region of interest" description="Disordered" evidence="4">
    <location>
        <begin position="133"/>
        <end position="167"/>
    </location>
</feature>
<evidence type="ECO:0000313" key="6">
    <source>
        <dbReference type="EMBL" id="GMI92058.1"/>
    </source>
</evidence>
<sequence>MPREGMRTIFKSSPSPTKMTPPPSPLHLTFSESSMEDNIQSAELAITKWDSLPDNNDSFCTTASLFSDNNREEAKHYLSSIRGLQKAMQYLVSHRATSEKLVRAQTLMQVAMKRLQNEFYRILKSNRFYLDPEPSSTHSSSRPSDSAHRSNFSDFEEYESENESRNEIDSLPEAQQVSLASMEDLSAISEVMIKAGYAKECIRVYKIIRKSFVDEALYSLGVDRTLNLQKIQKMEWEVLEIKIKNWLHAVKTAVKTLFSRERVISDQVFSIAPAMGDYCFTEIIKEGALTLFEFPENVAKCKKTPEKMFRFLDLYEAVSNHWPDIESMFSSESTSAIRSNAINSLIKLGDAVRTMLTSFETAIQKDTSKSTVPGGGIHPLTRYVMNYLSFLADYSEVLSDVVADWPLTIPSPLPEPFFGSPDNEDSISSPVSVRLAWLILLMLCKLDGKAAKYKDVSLSYLFLANNLHYVVGKVRQSNLKILLGDEWVTKHELKVKQYASNYVKMGWSKVLVSLPENPTAEIPVDQVKDHFRKFNSAFEETYTKQISWVVPDPGLRNDIKISLARRIVPIYKEFYETYGGMHLRKEMWVESLVRYTPDDLGNYWSGLLNGNGSSGSVMSSSSHGGRSR</sequence>
<dbReference type="GO" id="GO:0005546">
    <property type="term" value="F:phosphatidylinositol-4,5-bisphosphate binding"/>
    <property type="evidence" value="ECO:0007669"/>
    <property type="project" value="InterPro"/>
</dbReference>
<feature type="region of interest" description="Disordered" evidence="4">
    <location>
        <begin position="1"/>
        <end position="24"/>
    </location>
</feature>
<organism evidence="6 7">
    <name type="scientific">Hibiscus trionum</name>
    <name type="common">Flower of an hour</name>
    <dbReference type="NCBI Taxonomy" id="183268"/>
    <lineage>
        <taxon>Eukaryota</taxon>
        <taxon>Viridiplantae</taxon>
        <taxon>Streptophyta</taxon>
        <taxon>Embryophyta</taxon>
        <taxon>Tracheophyta</taxon>
        <taxon>Spermatophyta</taxon>
        <taxon>Magnoliopsida</taxon>
        <taxon>eudicotyledons</taxon>
        <taxon>Gunneridae</taxon>
        <taxon>Pentapetalae</taxon>
        <taxon>rosids</taxon>
        <taxon>malvids</taxon>
        <taxon>Malvales</taxon>
        <taxon>Malvaceae</taxon>
        <taxon>Malvoideae</taxon>
        <taxon>Hibiscus</taxon>
    </lineage>
</organism>
<keyword evidence="2 3" id="KW-0813">Transport</keyword>
<dbReference type="EMBL" id="BSYR01000024">
    <property type="protein sequence ID" value="GMI92058.1"/>
    <property type="molecule type" value="Genomic_DNA"/>
</dbReference>
<keyword evidence="3" id="KW-0268">Exocytosis</keyword>
<proteinExistence type="inferred from homology"/>
<evidence type="ECO:0000259" key="5">
    <source>
        <dbReference type="Pfam" id="PF03081"/>
    </source>
</evidence>
<keyword evidence="3" id="KW-0653">Protein transport</keyword>
<keyword evidence="7" id="KW-1185">Reference proteome</keyword>
<gene>
    <name evidence="6" type="ORF">HRI_002875100</name>
</gene>
<evidence type="ECO:0000256" key="3">
    <source>
        <dbReference type="RuleBase" id="RU365026"/>
    </source>
</evidence>
<dbReference type="InterPro" id="IPR046364">
    <property type="entry name" value="Exo70_C"/>
</dbReference>
<feature type="domain" description="Exocyst complex subunit Exo70 C-terminal" evidence="5">
    <location>
        <begin position="244"/>
        <end position="603"/>
    </location>
</feature>
<evidence type="ECO:0000256" key="4">
    <source>
        <dbReference type="SAM" id="MobiDB-lite"/>
    </source>
</evidence>
<name>A0A9W7M8H0_HIBTR</name>
<dbReference type="Pfam" id="PF03081">
    <property type="entry name" value="Exo70_C"/>
    <property type="match status" value="1"/>
</dbReference>
<dbReference type="PANTHER" id="PTHR12542">
    <property type="entry name" value="EXOCYST COMPLEX PROTEIN EXO70"/>
    <property type="match status" value="1"/>
</dbReference>
<dbReference type="InterPro" id="IPR004140">
    <property type="entry name" value="Exo70"/>
</dbReference>
<feature type="compositionally biased region" description="Low complexity" evidence="4">
    <location>
        <begin position="134"/>
        <end position="153"/>
    </location>
</feature>
<dbReference type="GO" id="GO:0015031">
    <property type="term" value="P:protein transport"/>
    <property type="evidence" value="ECO:0007669"/>
    <property type="project" value="UniProtKB-KW"/>
</dbReference>
<evidence type="ECO:0000313" key="7">
    <source>
        <dbReference type="Proteomes" id="UP001165190"/>
    </source>
</evidence>
<dbReference type="Pfam" id="PF20669">
    <property type="entry name" value="Exo70_N"/>
    <property type="match status" value="1"/>
</dbReference>
<accession>A0A9W7M8H0</accession>
<evidence type="ECO:0000256" key="1">
    <source>
        <dbReference type="ARBA" id="ARBA00006756"/>
    </source>
</evidence>
<dbReference type="FunFam" id="1.20.1280.170:FF:000003">
    <property type="entry name" value="Exocyst subunit Exo70 family protein"/>
    <property type="match status" value="1"/>
</dbReference>
<dbReference type="PANTHER" id="PTHR12542:SF17">
    <property type="entry name" value="EXOCYST SUBUNIT EXO70 FAMILY PROTEIN"/>
    <property type="match status" value="1"/>
</dbReference>
<dbReference type="GO" id="GO:0000145">
    <property type="term" value="C:exocyst"/>
    <property type="evidence" value="ECO:0007669"/>
    <property type="project" value="InterPro"/>
</dbReference>
<comment type="function">
    <text evidence="3">Component of the exocyst complex.</text>
</comment>
<comment type="caution">
    <text evidence="6">The sequence shown here is derived from an EMBL/GenBank/DDBJ whole genome shotgun (WGS) entry which is preliminary data.</text>
</comment>
<dbReference type="InterPro" id="IPR016159">
    <property type="entry name" value="Cullin_repeat-like_dom_sf"/>
</dbReference>
<dbReference type="Proteomes" id="UP001165190">
    <property type="component" value="Unassembled WGS sequence"/>
</dbReference>
<dbReference type="AlphaFoldDB" id="A0A9W7M8H0"/>
<evidence type="ECO:0000256" key="2">
    <source>
        <dbReference type="ARBA" id="ARBA00022448"/>
    </source>
</evidence>
<reference evidence="6" key="1">
    <citation type="submission" date="2023-05" db="EMBL/GenBank/DDBJ databases">
        <title>Genome and transcriptome analyses reveal genes involved in the formation of fine ridges on petal epidermal cells in Hibiscus trionum.</title>
        <authorList>
            <person name="Koshimizu S."/>
            <person name="Masuda S."/>
            <person name="Ishii T."/>
            <person name="Shirasu K."/>
            <person name="Hoshino A."/>
            <person name="Arita M."/>
        </authorList>
    </citation>
    <scope>NUCLEOTIDE SEQUENCE</scope>
    <source>
        <strain evidence="6">Hamamatsu line</strain>
    </source>
</reference>
<dbReference type="Gene3D" id="1.20.1280.170">
    <property type="entry name" value="Exocyst complex component Exo70"/>
    <property type="match status" value="1"/>
</dbReference>
<comment type="similarity">
    <text evidence="1 3">Belongs to the EXO70 family.</text>
</comment>
<dbReference type="SUPFAM" id="SSF74788">
    <property type="entry name" value="Cullin repeat-like"/>
    <property type="match status" value="1"/>
</dbReference>
<protein>
    <recommendedName>
        <fullName evidence="3">Exocyst subunit Exo70 family protein</fullName>
    </recommendedName>
</protein>